<dbReference type="EMBL" id="JAEHOE010000009">
    <property type="protein sequence ID" value="KAG2498705.1"/>
    <property type="molecule type" value="Genomic_DNA"/>
</dbReference>
<feature type="domain" description="Protein kinase" evidence="3">
    <location>
        <begin position="622"/>
        <end position="938"/>
    </location>
</feature>
<dbReference type="GO" id="GO:0016020">
    <property type="term" value="C:membrane"/>
    <property type="evidence" value="ECO:0007669"/>
    <property type="project" value="InterPro"/>
</dbReference>
<evidence type="ECO:0000313" key="6">
    <source>
        <dbReference type="Proteomes" id="UP000612055"/>
    </source>
</evidence>
<feature type="region of interest" description="Disordered" evidence="1">
    <location>
        <begin position="310"/>
        <end position="333"/>
    </location>
</feature>
<dbReference type="InterPro" id="IPR011009">
    <property type="entry name" value="Kinase-like_dom_sf"/>
</dbReference>
<comment type="caution">
    <text evidence="5">The sequence shown here is derived from an EMBL/GenBank/DDBJ whole genome shotgun (WGS) entry which is preliminary data.</text>
</comment>
<evidence type="ECO:0000256" key="1">
    <source>
        <dbReference type="SAM" id="MobiDB-lite"/>
    </source>
</evidence>
<dbReference type="InterPro" id="IPR000719">
    <property type="entry name" value="Prot_kinase_dom"/>
</dbReference>
<evidence type="ECO:0008006" key="7">
    <source>
        <dbReference type="Google" id="ProtNLM"/>
    </source>
</evidence>
<dbReference type="OrthoDB" id="25592at2759"/>
<evidence type="ECO:0000313" key="5">
    <source>
        <dbReference type="EMBL" id="KAG2498705.1"/>
    </source>
</evidence>
<dbReference type="AlphaFoldDB" id="A0A835Y9C3"/>
<dbReference type="Proteomes" id="UP000612055">
    <property type="component" value="Unassembled WGS sequence"/>
</dbReference>
<evidence type="ECO:0000256" key="2">
    <source>
        <dbReference type="SAM" id="SignalP"/>
    </source>
</evidence>
<evidence type="ECO:0000259" key="3">
    <source>
        <dbReference type="PROSITE" id="PS50011"/>
    </source>
</evidence>
<dbReference type="PROSITE" id="PS50011">
    <property type="entry name" value="PROTEIN_KINASE_DOM"/>
    <property type="match status" value="1"/>
</dbReference>
<organism evidence="5 6">
    <name type="scientific">Edaphochlamys debaryana</name>
    <dbReference type="NCBI Taxonomy" id="47281"/>
    <lineage>
        <taxon>Eukaryota</taxon>
        <taxon>Viridiplantae</taxon>
        <taxon>Chlorophyta</taxon>
        <taxon>core chlorophytes</taxon>
        <taxon>Chlorophyceae</taxon>
        <taxon>CS clade</taxon>
        <taxon>Chlamydomonadales</taxon>
        <taxon>Chlamydomonadales incertae sedis</taxon>
        <taxon>Edaphochlamys</taxon>
    </lineage>
</organism>
<dbReference type="InterPro" id="IPR001190">
    <property type="entry name" value="SRCR"/>
</dbReference>
<feature type="chain" id="PRO_5032719608" description="Protein kinase domain-containing protein" evidence="2">
    <location>
        <begin position="18"/>
        <end position="969"/>
    </location>
</feature>
<keyword evidence="2" id="KW-0732">Signal</keyword>
<dbReference type="SUPFAM" id="SSF56112">
    <property type="entry name" value="Protein kinase-like (PK-like)"/>
    <property type="match status" value="1"/>
</dbReference>
<dbReference type="SMART" id="SM00220">
    <property type="entry name" value="S_TKc"/>
    <property type="match status" value="1"/>
</dbReference>
<name>A0A835Y9C3_9CHLO</name>
<feature type="domain" description="SRCR" evidence="4">
    <location>
        <begin position="75"/>
        <end position="196"/>
    </location>
</feature>
<sequence>MLLAALLLASSPAFIWASGSSNSPEVAAGGQCRNEEGTCAAPEATAADPHADPDLDPIRLPYIMSKVVPTTWIRDQLKWGGAVDRPGVTGFLRIWGGPSDPSREEDVDWYPVCYPGDPWVDHGLADLACRGLGFAGGWGAGALDRPADMHAELRYRMPIAFFANVTCPPGAASLGECGGEWVEQGSCEALGAAVCSVGPEGCPPLPGFSVLPDVAALAGEEGDDFYDYEEYLWALWEPHEDDTGIPGTVLDLARACLDLEHGTEWAQGGGPERACLGFDYVPAKQRGSLRRQRDPTTSLAPGHCFYTRLPAAQPKPGPASAASTAPSEPPLPPAAAAALAAALRSPLGPSELPASHRHRFEAGGPGALAPAAAAQARAMCGETLEFLALARGEGEGEGQPAVEDYCARLSVDDAALLVYDNSTDELLGLASYRLGPRSGRSALLVPFLAAPFAARDSNLDAALLLTLVAHAERLGLDALALALPAADAEARQRSELLRFRAWGGAVGEAVGAAVGGGDGVGGGEGDGDGEGGGAGAGVVELGRLLPALQREQVQPPPAASAAAGTAVAAVEGGAGTGPGAGVGAVRPARVRWPVRRFTLEEARSMERAAWLAEGGYAQARTADPVIYLGRGAFASMTAARSPEFGLAAVKRYHPGGARVSRQTASRSAIGVALSLASPHAPQLLGTLHGADEAIAGLVWERAVFGPLDKLYGRLSLAQALRVLGDAANGTAVIHAQGLLQRDLKPNNVLVTTDDGTPTGRLIGQISDYDLVIEIGKGQGVAGTPGFRPPEADCVAHRPLPSGPGQDSQLPKCEKHRVAFDVYTLGTTLTAVLFRLGGEPGPHLEEIQGDADPDYEALADEILATWYPDKRDPPSSEGGAEEGRRHGVGGKTGRGRKVARREVVGLLKLVRRTTQLDSSKRLEQAPPGIKVAAQDHMIRIARELYGAADRIASEEVFGSEGFTFGRRGTG</sequence>
<protein>
    <recommendedName>
        <fullName evidence="7">Protein kinase domain-containing protein</fullName>
    </recommendedName>
</protein>
<keyword evidence="6" id="KW-1185">Reference proteome</keyword>
<dbReference type="Gene3D" id="1.10.510.10">
    <property type="entry name" value="Transferase(Phosphotransferase) domain 1"/>
    <property type="match status" value="1"/>
</dbReference>
<evidence type="ECO:0000259" key="4">
    <source>
        <dbReference type="PROSITE" id="PS50287"/>
    </source>
</evidence>
<proteinExistence type="predicted"/>
<dbReference type="PROSITE" id="PS50287">
    <property type="entry name" value="SRCR_2"/>
    <property type="match status" value="1"/>
</dbReference>
<dbReference type="GO" id="GO:0004672">
    <property type="term" value="F:protein kinase activity"/>
    <property type="evidence" value="ECO:0007669"/>
    <property type="project" value="InterPro"/>
</dbReference>
<accession>A0A835Y9C3</accession>
<reference evidence="5" key="1">
    <citation type="journal article" date="2020" name="bioRxiv">
        <title>Comparative genomics of Chlamydomonas.</title>
        <authorList>
            <person name="Craig R.J."/>
            <person name="Hasan A.R."/>
            <person name="Ness R.W."/>
            <person name="Keightley P.D."/>
        </authorList>
    </citation>
    <scope>NUCLEOTIDE SEQUENCE</scope>
    <source>
        <strain evidence="5">CCAP 11/70</strain>
    </source>
</reference>
<feature type="region of interest" description="Disordered" evidence="1">
    <location>
        <begin position="866"/>
        <end position="895"/>
    </location>
</feature>
<dbReference type="Pfam" id="PF00069">
    <property type="entry name" value="Pkinase"/>
    <property type="match status" value="1"/>
</dbReference>
<gene>
    <name evidence="5" type="ORF">HYH03_003445</name>
</gene>
<feature type="signal peptide" evidence="2">
    <location>
        <begin position="1"/>
        <end position="17"/>
    </location>
</feature>
<dbReference type="GO" id="GO:0005524">
    <property type="term" value="F:ATP binding"/>
    <property type="evidence" value="ECO:0007669"/>
    <property type="project" value="InterPro"/>
</dbReference>